<feature type="domain" description="Transposase InsH N-terminal" evidence="2">
    <location>
        <begin position="20"/>
        <end position="111"/>
    </location>
</feature>
<dbReference type="EMBL" id="FNDZ01000001">
    <property type="protein sequence ID" value="SDH93204.1"/>
    <property type="molecule type" value="Genomic_DNA"/>
</dbReference>
<dbReference type="NCBIfam" id="NF033551">
    <property type="entry name" value="transpos_IS1182"/>
    <property type="match status" value="1"/>
</dbReference>
<dbReference type="PANTHER" id="PTHR35604">
    <property type="entry name" value="TRANSPOSASE INSH FOR INSERTION SEQUENCE ELEMENT IS5A-RELATED"/>
    <property type="match status" value="1"/>
</dbReference>
<organism evidence="3 4">
    <name type="scientific">Proteiniclasticum ruminis</name>
    <dbReference type="NCBI Taxonomy" id="398199"/>
    <lineage>
        <taxon>Bacteria</taxon>
        <taxon>Bacillati</taxon>
        <taxon>Bacillota</taxon>
        <taxon>Clostridia</taxon>
        <taxon>Eubacteriales</taxon>
        <taxon>Clostridiaceae</taxon>
        <taxon>Proteiniclasticum</taxon>
    </lineage>
</organism>
<dbReference type="GO" id="GO:0006313">
    <property type="term" value="P:DNA transposition"/>
    <property type="evidence" value="ECO:0007669"/>
    <property type="project" value="InterPro"/>
</dbReference>
<protein>
    <submittedName>
        <fullName evidence="3">Transposase domain</fullName>
    </submittedName>
</protein>
<dbReference type="Pfam" id="PF05598">
    <property type="entry name" value="DUF772"/>
    <property type="match status" value="1"/>
</dbReference>
<dbReference type="Proteomes" id="UP000183255">
    <property type="component" value="Unassembled WGS sequence"/>
</dbReference>
<evidence type="ECO:0000259" key="1">
    <source>
        <dbReference type="Pfam" id="PF01609"/>
    </source>
</evidence>
<feature type="domain" description="Transposase IS4-like" evidence="1">
    <location>
        <begin position="229"/>
        <end position="463"/>
    </location>
</feature>
<gene>
    <name evidence="3" type="ORF">SAMN05421804_101248</name>
</gene>
<dbReference type="InterPro" id="IPR008490">
    <property type="entry name" value="Transposase_InsH_N"/>
</dbReference>
<evidence type="ECO:0000313" key="3">
    <source>
        <dbReference type="EMBL" id="SDH93204.1"/>
    </source>
</evidence>
<reference evidence="3 4" key="1">
    <citation type="submission" date="2016-10" db="EMBL/GenBank/DDBJ databases">
        <authorList>
            <person name="de Groot N.N."/>
        </authorList>
    </citation>
    <scope>NUCLEOTIDE SEQUENCE [LARGE SCALE GENOMIC DNA]</scope>
    <source>
        <strain evidence="3 4">CGMCC 1.5058</strain>
    </source>
</reference>
<proteinExistence type="predicted"/>
<evidence type="ECO:0000313" key="4">
    <source>
        <dbReference type="Proteomes" id="UP000183255"/>
    </source>
</evidence>
<dbReference type="AlphaFoldDB" id="A0A1G8GFP4"/>
<dbReference type="GO" id="GO:0003677">
    <property type="term" value="F:DNA binding"/>
    <property type="evidence" value="ECO:0007669"/>
    <property type="project" value="InterPro"/>
</dbReference>
<accession>A0A1G8GFP4</accession>
<dbReference type="GO" id="GO:0004803">
    <property type="term" value="F:transposase activity"/>
    <property type="evidence" value="ECO:0007669"/>
    <property type="project" value="InterPro"/>
</dbReference>
<dbReference type="Pfam" id="PF01609">
    <property type="entry name" value="DDE_Tnp_1"/>
    <property type="match status" value="1"/>
</dbReference>
<sequence length="475" mass="53965">MIKKQLEILTSQYTALYDLIIPKDHMLRRINEEIDFSMIEDELINKYCLDNGRNAIPPMRLIRYLILKETYILSDVDVVERSMYDMSFKFFLGLAPEDPVINPSTLTKFRKLRLKDTDILTKLVNLSVGYAIKRNVIKTGTIIVDSTHSKSRYNLKSQREILVDSSKNLRKAIYRIDEGHKEKMPEKTTSGMYEDQIGYASKLVEFVKNEENLLLSPAVKEALNYLEEVIIDNKEHLQYSADADARIGHKTADTAFFGYKTHLALTPERIITAYAVTSGEKHDGKELPGLIQLTEENGIKVDAVVGDAAYSESGNILMAKERNIKLVAKLSETITHSPNKNSTRFLFNKDAGMYVCQAGHMSIRKTSSGKKKREKTGTAAVISYFFDVEKCKVCPHKEGCYKEGAVTKSFSVTLTSRLHTAQKEFQETEEFKLYSKQRYKIEAKNSELKHRHGYGVASSRGLFGMTLQGAFTILQ</sequence>
<name>A0A1G8GFP4_9CLOT</name>
<evidence type="ECO:0000259" key="2">
    <source>
        <dbReference type="Pfam" id="PF05598"/>
    </source>
</evidence>
<dbReference type="InterPro" id="IPR047629">
    <property type="entry name" value="IS1182_transpos"/>
</dbReference>
<dbReference type="InterPro" id="IPR002559">
    <property type="entry name" value="Transposase_11"/>
</dbReference>
<dbReference type="PANTHER" id="PTHR35604:SF2">
    <property type="entry name" value="TRANSPOSASE INSH FOR INSERTION SEQUENCE ELEMENT IS5A-RELATED"/>
    <property type="match status" value="1"/>
</dbReference>